<organism evidence="1 2">
    <name type="scientific">Caerostris darwini</name>
    <dbReference type="NCBI Taxonomy" id="1538125"/>
    <lineage>
        <taxon>Eukaryota</taxon>
        <taxon>Metazoa</taxon>
        <taxon>Ecdysozoa</taxon>
        <taxon>Arthropoda</taxon>
        <taxon>Chelicerata</taxon>
        <taxon>Arachnida</taxon>
        <taxon>Araneae</taxon>
        <taxon>Araneomorphae</taxon>
        <taxon>Entelegynae</taxon>
        <taxon>Araneoidea</taxon>
        <taxon>Araneidae</taxon>
        <taxon>Caerostris</taxon>
    </lineage>
</organism>
<evidence type="ECO:0000313" key="1">
    <source>
        <dbReference type="EMBL" id="GIY51144.1"/>
    </source>
</evidence>
<gene>
    <name evidence="1" type="ORF">CDAR_489441</name>
</gene>
<dbReference type="Pfam" id="PF01359">
    <property type="entry name" value="Transposase_1"/>
    <property type="match status" value="1"/>
</dbReference>
<protein>
    <submittedName>
        <fullName evidence="1">Uncharacterized protein</fullName>
    </submittedName>
</protein>
<dbReference type="EMBL" id="BPLQ01010497">
    <property type="protein sequence ID" value="GIY51144.1"/>
    <property type="molecule type" value="Genomic_DNA"/>
</dbReference>
<keyword evidence="2" id="KW-1185">Reference proteome</keyword>
<reference evidence="1 2" key="1">
    <citation type="submission" date="2021-06" db="EMBL/GenBank/DDBJ databases">
        <title>Caerostris darwini draft genome.</title>
        <authorList>
            <person name="Kono N."/>
            <person name="Arakawa K."/>
        </authorList>
    </citation>
    <scope>NUCLEOTIDE SEQUENCE [LARGE SCALE GENOMIC DNA]</scope>
</reference>
<comment type="caution">
    <text evidence="1">The sequence shown here is derived from an EMBL/GenBank/DDBJ whole genome shotgun (WGS) entry which is preliminary data.</text>
</comment>
<accession>A0AAV4U071</accession>
<sequence length="84" mass="9815">MIVHDTTPNGFVWLKKVSYRMPTDTWDVKGILLIDYLAKGKTITGEYYSNLLDQLDAKIREKRPGLKQKRSSFTRTTHLCTRVR</sequence>
<evidence type="ECO:0000313" key="2">
    <source>
        <dbReference type="Proteomes" id="UP001054837"/>
    </source>
</evidence>
<dbReference type="InterPro" id="IPR001888">
    <property type="entry name" value="Transposase_1"/>
</dbReference>
<proteinExistence type="predicted"/>
<dbReference type="Proteomes" id="UP001054837">
    <property type="component" value="Unassembled WGS sequence"/>
</dbReference>
<dbReference type="InterPro" id="IPR036397">
    <property type="entry name" value="RNaseH_sf"/>
</dbReference>
<dbReference type="Gene3D" id="3.30.420.10">
    <property type="entry name" value="Ribonuclease H-like superfamily/Ribonuclease H"/>
    <property type="match status" value="1"/>
</dbReference>
<dbReference type="AlphaFoldDB" id="A0AAV4U071"/>
<dbReference type="GO" id="GO:0003676">
    <property type="term" value="F:nucleic acid binding"/>
    <property type="evidence" value="ECO:0007669"/>
    <property type="project" value="InterPro"/>
</dbReference>
<name>A0AAV4U071_9ARAC</name>